<feature type="transmembrane region" description="Helical" evidence="7">
    <location>
        <begin position="36"/>
        <end position="60"/>
    </location>
</feature>
<gene>
    <name evidence="8" type="ORF">DGAL_LOCUS3410</name>
</gene>
<evidence type="ECO:0000256" key="6">
    <source>
        <dbReference type="ARBA" id="ARBA00025799"/>
    </source>
</evidence>
<dbReference type="OrthoDB" id="204784at2759"/>
<feature type="transmembrane region" description="Helical" evidence="7">
    <location>
        <begin position="12"/>
        <end position="30"/>
    </location>
</feature>
<dbReference type="InterPro" id="IPR045176">
    <property type="entry name" value="Got1"/>
</dbReference>
<accession>A0A8J2REG6</accession>
<dbReference type="Proteomes" id="UP000789390">
    <property type="component" value="Unassembled WGS sequence"/>
</dbReference>
<keyword evidence="3 7" id="KW-1133">Transmembrane helix</keyword>
<dbReference type="PANTHER" id="PTHR21493">
    <property type="entry name" value="CGI-141-RELATED/LIPASE CONTAINING PROTEIN"/>
    <property type="match status" value="1"/>
</dbReference>
<dbReference type="Pfam" id="PF04178">
    <property type="entry name" value="Got1"/>
    <property type="match status" value="1"/>
</dbReference>
<sequence>MFNFTDSQKIGAGLAGMGVAFIFLGILLFFDKGLLAIGNLLFLAGLAFIIGMKKTIFFFFQRTKIKGSSFFFLGIIIVFLGWPIVGMIAELYGFILLFGGFLPNAVYYIRRLPGLSILLNLPVISTIFDKLESHDDRTRV</sequence>
<evidence type="ECO:0000256" key="5">
    <source>
        <dbReference type="ARBA" id="ARBA00023136"/>
    </source>
</evidence>
<comment type="similarity">
    <text evidence="6">Belongs to the GOT1 family.</text>
</comment>
<organism evidence="8 9">
    <name type="scientific">Daphnia galeata</name>
    <dbReference type="NCBI Taxonomy" id="27404"/>
    <lineage>
        <taxon>Eukaryota</taxon>
        <taxon>Metazoa</taxon>
        <taxon>Ecdysozoa</taxon>
        <taxon>Arthropoda</taxon>
        <taxon>Crustacea</taxon>
        <taxon>Branchiopoda</taxon>
        <taxon>Diplostraca</taxon>
        <taxon>Cladocera</taxon>
        <taxon>Anomopoda</taxon>
        <taxon>Daphniidae</taxon>
        <taxon>Daphnia</taxon>
    </lineage>
</organism>
<reference evidence="8" key="1">
    <citation type="submission" date="2021-11" db="EMBL/GenBank/DDBJ databases">
        <authorList>
            <person name="Schell T."/>
        </authorList>
    </citation>
    <scope>NUCLEOTIDE SEQUENCE</scope>
    <source>
        <strain evidence="8">M5</strain>
    </source>
</reference>
<evidence type="ECO:0000256" key="2">
    <source>
        <dbReference type="ARBA" id="ARBA00022692"/>
    </source>
</evidence>
<comment type="subcellular location">
    <subcellularLocation>
        <location evidence="1">Golgi apparatus membrane</location>
        <topology evidence="1">Multi-pass membrane protein</topology>
    </subcellularLocation>
</comment>
<feature type="transmembrane region" description="Helical" evidence="7">
    <location>
        <begin position="67"/>
        <end position="85"/>
    </location>
</feature>
<dbReference type="PANTHER" id="PTHR21493:SF9">
    <property type="entry name" value="GOLGI TRANSPORT PROTEIN 1-RELATED"/>
    <property type="match status" value="1"/>
</dbReference>
<name>A0A8J2REG6_9CRUS</name>
<keyword evidence="2 7" id="KW-0812">Transmembrane</keyword>
<dbReference type="EMBL" id="CAKKLH010000052">
    <property type="protein sequence ID" value="CAH0101109.1"/>
    <property type="molecule type" value="Genomic_DNA"/>
</dbReference>
<keyword evidence="5 7" id="KW-0472">Membrane</keyword>
<evidence type="ECO:0000256" key="4">
    <source>
        <dbReference type="ARBA" id="ARBA00023034"/>
    </source>
</evidence>
<protein>
    <submittedName>
        <fullName evidence="8">Uncharacterized protein</fullName>
    </submittedName>
</protein>
<dbReference type="InterPro" id="IPR007305">
    <property type="entry name" value="Vesicle_transpt_Got1/SFT2"/>
</dbReference>
<dbReference type="GO" id="GO:0006888">
    <property type="term" value="P:endoplasmic reticulum to Golgi vesicle-mediated transport"/>
    <property type="evidence" value="ECO:0007669"/>
    <property type="project" value="InterPro"/>
</dbReference>
<evidence type="ECO:0000256" key="1">
    <source>
        <dbReference type="ARBA" id="ARBA00004653"/>
    </source>
</evidence>
<evidence type="ECO:0000256" key="3">
    <source>
        <dbReference type="ARBA" id="ARBA00022989"/>
    </source>
</evidence>
<proteinExistence type="inferred from homology"/>
<dbReference type="AlphaFoldDB" id="A0A8J2REG6"/>
<comment type="caution">
    <text evidence="8">The sequence shown here is derived from an EMBL/GenBank/DDBJ whole genome shotgun (WGS) entry which is preliminary data.</text>
</comment>
<evidence type="ECO:0000313" key="8">
    <source>
        <dbReference type="EMBL" id="CAH0101109.1"/>
    </source>
</evidence>
<evidence type="ECO:0000313" key="9">
    <source>
        <dbReference type="Proteomes" id="UP000789390"/>
    </source>
</evidence>
<dbReference type="GO" id="GO:0005829">
    <property type="term" value="C:cytosol"/>
    <property type="evidence" value="ECO:0007669"/>
    <property type="project" value="GOC"/>
</dbReference>
<dbReference type="GO" id="GO:0042147">
    <property type="term" value="P:retrograde transport, endosome to Golgi"/>
    <property type="evidence" value="ECO:0007669"/>
    <property type="project" value="InterPro"/>
</dbReference>
<keyword evidence="4" id="KW-0333">Golgi apparatus</keyword>
<dbReference type="GO" id="GO:0000139">
    <property type="term" value="C:Golgi membrane"/>
    <property type="evidence" value="ECO:0007669"/>
    <property type="project" value="UniProtKB-SubCell"/>
</dbReference>
<evidence type="ECO:0000256" key="7">
    <source>
        <dbReference type="SAM" id="Phobius"/>
    </source>
</evidence>
<dbReference type="GO" id="GO:0005783">
    <property type="term" value="C:endoplasmic reticulum"/>
    <property type="evidence" value="ECO:0007669"/>
    <property type="project" value="TreeGrafter"/>
</dbReference>
<keyword evidence="9" id="KW-1185">Reference proteome</keyword>